<dbReference type="PANTHER" id="PTHR34477:SF5">
    <property type="entry name" value="BSL5627 PROTEIN"/>
    <property type="match status" value="1"/>
</dbReference>
<name>A0AAJ4A286_9BACT</name>
<dbReference type="KEGG" id="suln:FJR47_00885"/>
<keyword evidence="4" id="KW-1185">Reference proteome</keyword>
<evidence type="ECO:0000256" key="1">
    <source>
        <dbReference type="ARBA" id="ARBA00007435"/>
    </source>
</evidence>
<dbReference type="InterPro" id="IPR050190">
    <property type="entry name" value="UPF0213_domain"/>
</dbReference>
<organism evidence="3 4">
    <name type="scientific">Sulfurimonas xiamenensis</name>
    <dbReference type="NCBI Taxonomy" id="2590021"/>
    <lineage>
        <taxon>Bacteria</taxon>
        <taxon>Pseudomonadati</taxon>
        <taxon>Campylobacterota</taxon>
        <taxon>Epsilonproteobacteria</taxon>
        <taxon>Campylobacterales</taxon>
        <taxon>Sulfurimonadaceae</taxon>
        <taxon>Sulfurimonas</taxon>
    </lineage>
</organism>
<dbReference type="PANTHER" id="PTHR34477">
    <property type="entry name" value="UPF0213 PROTEIN YHBQ"/>
    <property type="match status" value="1"/>
</dbReference>
<dbReference type="SUPFAM" id="SSF82771">
    <property type="entry name" value="GIY-YIG endonuclease"/>
    <property type="match status" value="1"/>
</dbReference>
<sequence length="96" mass="11331">MQKQPAVYILTNKSNNVLYVGVTSDLIKRIYEHKNHVMEGFTAKYNVTKLVYFELCDEMETAITREKVLKGWKRSKKVSLIEKENATWQDLYEDLI</sequence>
<dbReference type="Proteomes" id="UP000326061">
    <property type="component" value="Chromosome"/>
</dbReference>
<dbReference type="Gene3D" id="3.40.1440.10">
    <property type="entry name" value="GIY-YIG endonuclease"/>
    <property type="match status" value="1"/>
</dbReference>
<accession>A0AAJ4A286</accession>
<dbReference type="PROSITE" id="PS50164">
    <property type="entry name" value="GIY_YIG"/>
    <property type="match status" value="1"/>
</dbReference>
<dbReference type="RefSeq" id="WP_152298614.1">
    <property type="nucleotide sequence ID" value="NZ_CP041166.1"/>
</dbReference>
<gene>
    <name evidence="3" type="ORF">FJR47_00885</name>
</gene>
<dbReference type="InterPro" id="IPR035901">
    <property type="entry name" value="GIY-YIG_endonuc_sf"/>
</dbReference>
<dbReference type="CDD" id="cd10448">
    <property type="entry name" value="GIY-YIG_unchar_3"/>
    <property type="match status" value="1"/>
</dbReference>
<dbReference type="AlphaFoldDB" id="A0AAJ4A286"/>
<dbReference type="Pfam" id="PF01541">
    <property type="entry name" value="GIY-YIG"/>
    <property type="match status" value="1"/>
</dbReference>
<reference evidence="4" key="1">
    <citation type="submission" date="2019-06" db="EMBL/GenBank/DDBJ databases">
        <title>Sulfurimonas gotlandica sp. nov., a chemoautotrophic and psychrotolerant epsilonproteobacterium isolated from a pelagic redoxcline, and an emended description of the genus Sulfurimonas.</title>
        <authorList>
            <person name="Wang S."/>
            <person name="Jiang L."/>
            <person name="Shao Z."/>
        </authorList>
    </citation>
    <scope>NUCLEOTIDE SEQUENCE [LARGE SCALE GENOMIC DNA]</scope>
    <source>
        <strain evidence="4">1-1N</strain>
    </source>
</reference>
<evidence type="ECO:0000259" key="2">
    <source>
        <dbReference type="PROSITE" id="PS50164"/>
    </source>
</evidence>
<evidence type="ECO:0000313" key="4">
    <source>
        <dbReference type="Proteomes" id="UP000326061"/>
    </source>
</evidence>
<dbReference type="InterPro" id="IPR000305">
    <property type="entry name" value="GIY-YIG_endonuc"/>
</dbReference>
<dbReference type="EMBL" id="CP041166">
    <property type="protein sequence ID" value="QFR42543.1"/>
    <property type="molecule type" value="Genomic_DNA"/>
</dbReference>
<proteinExistence type="inferred from homology"/>
<feature type="domain" description="GIY-YIG" evidence="2">
    <location>
        <begin position="3"/>
        <end position="79"/>
    </location>
</feature>
<evidence type="ECO:0000313" key="3">
    <source>
        <dbReference type="EMBL" id="QFR42543.1"/>
    </source>
</evidence>
<protein>
    <submittedName>
        <fullName evidence="3">GIY-YIG nuclease family protein</fullName>
    </submittedName>
</protein>
<comment type="similarity">
    <text evidence="1">Belongs to the UPF0213 family.</text>
</comment>